<dbReference type="EMBL" id="BKAU01000002">
    <property type="protein sequence ID" value="GEP96140.1"/>
    <property type="molecule type" value="Genomic_DNA"/>
</dbReference>
<comment type="caution">
    <text evidence="3">The sequence shown here is derived from an EMBL/GenBank/DDBJ whole genome shotgun (WGS) entry which is preliminary data.</text>
</comment>
<reference evidence="3 4" key="1">
    <citation type="submission" date="2019-07" db="EMBL/GenBank/DDBJ databases">
        <title>Whole genome shotgun sequence of Chitinophaga cymbidii NBRC 109752.</title>
        <authorList>
            <person name="Hosoyama A."/>
            <person name="Uohara A."/>
            <person name="Ohji S."/>
            <person name="Ichikawa N."/>
        </authorList>
    </citation>
    <scope>NUCLEOTIDE SEQUENCE [LARGE SCALE GENOMIC DNA]</scope>
    <source>
        <strain evidence="3 4">NBRC 109752</strain>
    </source>
</reference>
<dbReference type="OrthoDB" id="649099at2"/>
<protein>
    <submittedName>
        <fullName evidence="3">Anti-sigma factor</fullName>
    </submittedName>
</protein>
<dbReference type="Proteomes" id="UP000321436">
    <property type="component" value="Unassembled WGS sequence"/>
</dbReference>
<dbReference type="Pfam" id="PF04773">
    <property type="entry name" value="FecR"/>
    <property type="match status" value="1"/>
</dbReference>
<dbReference type="InterPro" id="IPR012373">
    <property type="entry name" value="Ferrdict_sens_TM"/>
</dbReference>
<accession>A0A512RKE4</accession>
<dbReference type="GO" id="GO:0016989">
    <property type="term" value="F:sigma factor antagonist activity"/>
    <property type="evidence" value="ECO:0007669"/>
    <property type="project" value="TreeGrafter"/>
</dbReference>
<feature type="domain" description="FecR protein" evidence="2">
    <location>
        <begin position="126"/>
        <end position="201"/>
    </location>
</feature>
<dbReference type="InterPro" id="IPR006860">
    <property type="entry name" value="FecR"/>
</dbReference>
<evidence type="ECO:0000259" key="2">
    <source>
        <dbReference type="Pfam" id="PF04773"/>
    </source>
</evidence>
<proteinExistence type="predicted"/>
<feature type="transmembrane region" description="Helical" evidence="1">
    <location>
        <begin position="86"/>
        <end position="105"/>
    </location>
</feature>
<keyword evidence="1" id="KW-0812">Transmembrane</keyword>
<organism evidence="3 4">
    <name type="scientific">Chitinophaga cymbidii</name>
    <dbReference type="NCBI Taxonomy" id="1096750"/>
    <lineage>
        <taxon>Bacteria</taxon>
        <taxon>Pseudomonadati</taxon>
        <taxon>Bacteroidota</taxon>
        <taxon>Chitinophagia</taxon>
        <taxon>Chitinophagales</taxon>
        <taxon>Chitinophagaceae</taxon>
        <taxon>Chitinophaga</taxon>
    </lineage>
</organism>
<dbReference type="RefSeq" id="WP_146861640.1">
    <property type="nucleotide sequence ID" value="NZ_BKAU01000002.1"/>
</dbReference>
<keyword evidence="1" id="KW-1133">Transmembrane helix</keyword>
<dbReference type="Gene3D" id="2.60.120.1440">
    <property type="match status" value="1"/>
</dbReference>
<evidence type="ECO:0000313" key="4">
    <source>
        <dbReference type="Proteomes" id="UP000321436"/>
    </source>
</evidence>
<evidence type="ECO:0000313" key="3">
    <source>
        <dbReference type="EMBL" id="GEP96140.1"/>
    </source>
</evidence>
<dbReference type="Gene3D" id="3.55.50.30">
    <property type="match status" value="1"/>
</dbReference>
<name>A0A512RKE4_9BACT</name>
<dbReference type="PANTHER" id="PTHR30273:SF2">
    <property type="entry name" value="PROTEIN FECR"/>
    <property type="match status" value="1"/>
</dbReference>
<gene>
    <name evidence="3" type="ORF">CCY01nite_24000</name>
</gene>
<dbReference type="PANTHER" id="PTHR30273">
    <property type="entry name" value="PERIPLASMIC SIGNAL SENSOR AND SIGMA FACTOR ACTIVATOR FECR-RELATED"/>
    <property type="match status" value="1"/>
</dbReference>
<keyword evidence="1" id="KW-0472">Membrane</keyword>
<dbReference type="AlphaFoldDB" id="A0A512RKE4"/>
<sequence length="314" mass="34913">MALLPENSEMDYNVLMNVLNGQATPEESAFVEEWVQRSDANRELYFRVKDILDLEKAGDRQLDVEARWQEVSAQLPGRRRVQWWKYAAMIAVLMLAGGTALYFGLRQAAPEVRMTVQHDAPVQISVLPDSTRVWLKGGSTLSYRPTFGEKDREIWITGTAYFDVQKATLPFVVHTKQLDVTVLGTAFTMHENAVILQQGKVKALAGQEEMTVQPGERVLVAAGGLKKEKVNAQLFGAWRDGDYNFENTSLAEIKEVLVSNYGYDVEIVNPGAFAGAAISGRVIMENEKALMDVLSAMLNASIEKTGNKLSIQPK</sequence>
<keyword evidence="4" id="KW-1185">Reference proteome</keyword>
<dbReference type="PIRSF" id="PIRSF018266">
    <property type="entry name" value="FecR"/>
    <property type="match status" value="1"/>
</dbReference>
<evidence type="ECO:0000256" key="1">
    <source>
        <dbReference type="SAM" id="Phobius"/>
    </source>
</evidence>